<gene>
    <name evidence="2" type="ORF">DA73_0243890</name>
</gene>
<dbReference type="AlphaFoldDB" id="A0A0C1QVY9"/>
<feature type="region of interest" description="Disordered" evidence="1">
    <location>
        <begin position="1"/>
        <end position="74"/>
    </location>
</feature>
<comment type="caution">
    <text evidence="2">The sequence shown here is derived from an EMBL/GenBank/DDBJ whole genome shotgun (WGS) entry which is preliminary data.</text>
</comment>
<reference evidence="2" key="1">
    <citation type="journal article" date="2015" name="Genome Announc.">
        <title>Draft Genome Sequence of Tolypothrix boutellei Strain VB521301.</title>
        <authorList>
            <person name="Chandrababunaidu M.M."/>
            <person name="Singh D."/>
            <person name="Sen D."/>
            <person name="Bhan S."/>
            <person name="Das S."/>
            <person name="Gupta A."/>
            <person name="Adhikary S.P."/>
            <person name="Tripathy S."/>
        </authorList>
    </citation>
    <scope>NUCLEOTIDE SEQUENCE</scope>
    <source>
        <strain evidence="2">VB521301</strain>
    </source>
</reference>
<evidence type="ECO:0000313" key="2">
    <source>
        <dbReference type="EMBL" id="KIE07913.1"/>
    </source>
</evidence>
<feature type="compositionally biased region" description="Basic and acidic residues" evidence="1">
    <location>
        <begin position="51"/>
        <end position="74"/>
    </location>
</feature>
<accession>A0A0C1QVY9</accession>
<dbReference type="EMBL" id="JHEG02000059">
    <property type="protein sequence ID" value="KIE07913.1"/>
    <property type="molecule type" value="Genomic_DNA"/>
</dbReference>
<feature type="compositionally biased region" description="Basic and acidic residues" evidence="1">
    <location>
        <begin position="1"/>
        <end position="20"/>
    </location>
</feature>
<organism evidence="2">
    <name type="scientific">Tolypothrix bouteillei VB521301</name>
    <dbReference type="NCBI Taxonomy" id="1479485"/>
    <lineage>
        <taxon>Bacteria</taxon>
        <taxon>Bacillati</taxon>
        <taxon>Cyanobacteriota</taxon>
        <taxon>Cyanophyceae</taxon>
        <taxon>Nostocales</taxon>
        <taxon>Tolypothrichaceae</taxon>
        <taxon>Tolypothrix</taxon>
    </lineage>
</organism>
<proteinExistence type="predicted"/>
<evidence type="ECO:0000256" key="1">
    <source>
        <dbReference type="SAM" id="MobiDB-lite"/>
    </source>
</evidence>
<feature type="non-terminal residue" evidence="2">
    <location>
        <position position="1"/>
    </location>
</feature>
<name>A0A0C1QVY9_9CYAN</name>
<protein>
    <submittedName>
        <fullName evidence="2">Uncharacterized protein</fullName>
    </submittedName>
</protein>
<sequence>PCGDDLSPRRHLQDGHRCDGGGRPSIEGQGHRWPAGGRRIGHAGGGVGQHQRADHHDRREGRRHGAESRCFKQW</sequence>